<evidence type="ECO:0000256" key="4">
    <source>
        <dbReference type="ARBA" id="ARBA00022679"/>
    </source>
</evidence>
<keyword evidence="5 9" id="KW-0812">Transmembrane</keyword>
<evidence type="ECO:0000256" key="2">
    <source>
        <dbReference type="ARBA" id="ARBA00022475"/>
    </source>
</evidence>
<evidence type="ECO:0000313" key="11">
    <source>
        <dbReference type="EMBL" id="VAW66119.1"/>
    </source>
</evidence>
<dbReference type="InterPro" id="IPR029044">
    <property type="entry name" value="Nucleotide-diphossugar_trans"/>
</dbReference>
<feature type="transmembrane region" description="Helical" evidence="9">
    <location>
        <begin position="263"/>
        <end position="284"/>
    </location>
</feature>
<proteinExistence type="predicted"/>
<protein>
    <recommendedName>
        <fullName evidence="10">Glycosyltransferase 2-like domain-containing protein</fullName>
    </recommendedName>
</protein>
<accession>A0A3B0XVX3</accession>
<name>A0A3B0XVX3_9ZZZZ</name>
<feature type="region of interest" description="Disordered" evidence="8">
    <location>
        <begin position="1"/>
        <end position="30"/>
    </location>
</feature>
<dbReference type="AlphaFoldDB" id="A0A3B0XVX3"/>
<dbReference type="InterPro" id="IPR050256">
    <property type="entry name" value="Glycosyltransferase_2"/>
</dbReference>
<comment type="subcellular location">
    <subcellularLocation>
        <location evidence="1">Cell membrane</location>
        <topology evidence="1">Multi-pass membrane protein</topology>
    </subcellularLocation>
</comment>
<feature type="compositionally biased region" description="Basic and acidic residues" evidence="8">
    <location>
        <begin position="1"/>
        <end position="28"/>
    </location>
</feature>
<feature type="domain" description="Glycosyltransferase 2-like" evidence="10">
    <location>
        <begin position="39"/>
        <end position="201"/>
    </location>
</feature>
<dbReference type="PANTHER" id="PTHR48090">
    <property type="entry name" value="UNDECAPRENYL-PHOSPHATE 4-DEOXY-4-FORMAMIDO-L-ARABINOSE TRANSFERASE-RELATED"/>
    <property type="match status" value="1"/>
</dbReference>
<evidence type="ECO:0000256" key="8">
    <source>
        <dbReference type="SAM" id="MobiDB-lite"/>
    </source>
</evidence>
<organism evidence="11">
    <name type="scientific">hydrothermal vent metagenome</name>
    <dbReference type="NCBI Taxonomy" id="652676"/>
    <lineage>
        <taxon>unclassified sequences</taxon>
        <taxon>metagenomes</taxon>
        <taxon>ecological metagenomes</taxon>
    </lineage>
</organism>
<dbReference type="Pfam" id="PF00535">
    <property type="entry name" value="Glycos_transf_2"/>
    <property type="match status" value="1"/>
</dbReference>
<evidence type="ECO:0000259" key="10">
    <source>
        <dbReference type="Pfam" id="PF00535"/>
    </source>
</evidence>
<dbReference type="InterPro" id="IPR001173">
    <property type="entry name" value="Glyco_trans_2-like"/>
</dbReference>
<dbReference type="Gene3D" id="3.90.550.10">
    <property type="entry name" value="Spore Coat Polysaccharide Biosynthesis Protein SpsA, Chain A"/>
    <property type="match status" value="1"/>
</dbReference>
<evidence type="ECO:0000256" key="1">
    <source>
        <dbReference type="ARBA" id="ARBA00004651"/>
    </source>
</evidence>
<dbReference type="SUPFAM" id="SSF53448">
    <property type="entry name" value="Nucleotide-diphospho-sugar transferases"/>
    <property type="match status" value="1"/>
</dbReference>
<evidence type="ECO:0000256" key="5">
    <source>
        <dbReference type="ARBA" id="ARBA00022692"/>
    </source>
</evidence>
<keyword evidence="7 9" id="KW-0472">Membrane</keyword>
<dbReference type="PANTHER" id="PTHR48090:SF1">
    <property type="entry name" value="PROPHAGE BACTOPRENOL GLUCOSYL TRANSFERASE HOMOLOG"/>
    <property type="match status" value="1"/>
</dbReference>
<evidence type="ECO:0000256" key="9">
    <source>
        <dbReference type="SAM" id="Phobius"/>
    </source>
</evidence>
<dbReference type="CDD" id="cd04187">
    <property type="entry name" value="DPM1_like_bac"/>
    <property type="match status" value="1"/>
</dbReference>
<feature type="transmembrane region" description="Helical" evidence="9">
    <location>
        <begin position="296"/>
        <end position="321"/>
    </location>
</feature>
<dbReference type="GO" id="GO:0016757">
    <property type="term" value="F:glycosyltransferase activity"/>
    <property type="evidence" value="ECO:0007669"/>
    <property type="project" value="UniProtKB-KW"/>
</dbReference>
<dbReference type="EMBL" id="UOFH01000336">
    <property type="protein sequence ID" value="VAW66119.1"/>
    <property type="molecule type" value="Genomic_DNA"/>
</dbReference>
<dbReference type="FunFam" id="3.90.550.10:FF:000079">
    <property type="entry name" value="Probable glycosyl transferase"/>
    <property type="match status" value="1"/>
</dbReference>
<gene>
    <name evidence="11" type="ORF">MNBD_GAMMA08-2382</name>
</gene>
<keyword evidence="4" id="KW-0808">Transferase</keyword>
<dbReference type="GO" id="GO:0005886">
    <property type="term" value="C:plasma membrane"/>
    <property type="evidence" value="ECO:0007669"/>
    <property type="project" value="UniProtKB-SubCell"/>
</dbReference>
<keyword evidence="2" id="KW-1003">Cell membrane</keyword>
<evidence type="ECO:0000256" key="6">
    <source>
        <dbReference type="ARBA" id="ARBA00022989"/>
    </source>
</evidence>
<keyword evidence="3" id="KW-0328">Glycosyltransferase</keyword>
<evidence type="ECO:0000256" key="3">
    <source>
        <dbReference type="ARBA" id="ARBA00022676"/>
    </source>
</evidence>
<reference evidence="11" key="1">
    <citation type="submission" date="2018-06" db="EMBL/GenBank/DDBJ databases">
        <authorList>
            <person name="Zhirakovskaya E."/>
        </authorList>
    </citation>
    <scope>NUCLEOTIDE SEQUENCE</scope>
</reference>
<sequence>MKHYLNEHTKVTDKKSHKETLSSMNEKRGSKKTRRQLLSIIVPVYNEEEVIEICNTRLNSVADTLALNTEIIYVNDGSSDNSLPMLNKMREKNKRVSILDLSRNFGKEIAMTAGLDHAQGDAVIVIDADLQDPPELIPQMIAQWQQGYDVVYMKRANRRNESLMKKITAYGFYRIINSMSYIDIPQGVGDFRLLSRRAVDSLCQLRESNRFMKGMFAWLGFKQKEIIYDRDEREKGKSKWSYPALFNLAIEGITSFSTAPLKLASVIGFICLSAFFILFMWQGVEFFVFHQIPSSTIWLGLGFLLFCGLQMSVLGIIGEYLGRMYMETKKRPLYLINEWQQSAVMEKHITPDNSVLGERHLS</sequence>
<evidence type="ECO:0000256" key="7">
    <source>
        <dbReference type="ARBA" id="ARBA00023136"/>
    </source>
</evidence>
<keyword evidence="6 9" id="KW-1133">Transmembrane helix</keyword>